<reference evidence="2 3" key="1">
    <citation type="submission" date="2018-07" db="EMBL/GenBank/DDBJ databases">
        <title>Dyella tabacisoli L4-6T, whole genome shotgun sequence.</title>
        <authorList>
            <person name="Zhou X.-K."/>
            <person name="Li W.-J."/>
            <person name="Duan Y.-Q."/>
        </authorList>
    </citation>
    <scope>NUCLEOTIDE SEQUENCE [LARGE SCALE GENOMIC DNA]</scope>
    <source>
        <strain evidence="2 3">L4-6</strain>
    </source>
</reference>
<dbReference type="OrthoDB" id="9801400at2"/>
<dbReference type="PANTHER" id="PTHR33570:SF9">
    <property type="entry name" value="BLL4600 PROTEIN"/>
    <property type="match status" value="1"/>
</dbReference>
<evidence type="ECO:0000313" key="2">
    <source>
        <dbReference type="EMBL" id="RDD82333.1"/>
    </source>
</evidence>
<dbReference type="InterPro" id="IPR052512">
    <property type="entry name" value="4CMD/NDH-1_regulator"/>
</dbReference>
<dbReference type="Proteomes" id="UP000253782">
    <property type="component" value="Unassembled WGS sequence"/>
</dbReference>
<dbReference type="Gene3D" id="1.20.1290.10">
    <property type="entry name" value="AhpD-like"/>
    <property type="match status" value="1"/>
</dbReference>
<comment type="caution">
    <text evidence="2">The sequence shown here is derived from an EMBL/GenBank/DDBJ whole genome shotgun (WGS) entry which is preliminary data.</text>
</comment>
<dbReference type="Pfam" id="PF02627">
    <property type="entry name" value="CMD"/>
    <property type="match status" value="1"/>
</dbReference>
<dbReference type="GO" id="GO:0051920">
    <property type="term" value="F:peroxiredoxin activity"/>
    <property type="evidence" value="ECO:0007669"/>
    <property type="project" value="InterPro"/>
</dbReference>
<gene>
    <name evidence="2" type="ORF">DVJ77_07940</name>
</gene>
<keyword evidence="3" id="KW-1185">Reference proteome</keyword>
<protein>
    <submittedName>
        <fullName evidence="2">Carboxymuconolactone decarboxylase family protein</fullName>
    </submittedName>
</protein>
<evidence type="ECO:0000259" key="1">
    <source>
        <dbReference type="Pfam" id="PF02627"/>
    </source>
</evidence>
<accession>A0A369UPS6</accession>
<organism evidence="2 3">
    <name type="scientific">Dyella tabacisoli</name>
    <dbReference type="NCBI Taxonomy" id="2282381"/>
    <lineage>
        <taxon>Bacteria</taxon>
        <taxon>Pseudomonadati</taxon>
        <taxon>Pseudomonadota</taxon>
        <taxon>Gammaproteobacteria</taxon>
        <taxon>Lysobacterales</taxon>
        <taxon>Rhodanobacteraceae</taxon>
        <taxon>Dyella</taxon>
    </lineage>
</organism>
<feature type="domain" description="Carboxymuconolactone decarboxylase-like" evidence="1">
    <location>
        <begin position="17"/>
        <end position="100"/>
    </location>
</feature>
<dbReference type="SUPFAM" id="SSF69118">
    <property type="entry name" value="AhpD-like"/>
    <property type="match status" value="1"/>
</dbReference>
<sequence length="109" mass="11859">MDKTTNLAQQAMGDIAPKLAELTDQVLFGDIWERPGLSPRDRSLATVATLIALNRTEQLPFHLRRALDNGIGHDELVELITHLAFYAGWPAAVSAVNVLRTLSAGASRP</sequence>
<dbReference type="EMBL" id="QQAH01000006">
    <property type="protein sequence ID" value="RDD82333.1"/>
    <property type="molecule type" value="Genomic_DNA"/>
</dbReference>
<dbReference type="InterPro" id="IPR003779">
    <property type="entry name" value="CMD-like"/>
</dbReference>
<dbReference type="RefSeq" id="WP_114844953.1">
    <property type="nucleotide sequence ID" value="NZ_JBHSPE010000008.1"/>
</dbReference>
<dbReference type="InterPro" id="IPR029032">
    <property type="entry name" value="AhpD-like"/>
</dbReference>
<dbReference type="PANTHER" id="PTHR33570">
    <property type="entry name" value="4-CARBOXYMUCONOLACTONE DECARBOXYLASE FAMILY PROTEIN"/>
    <property type="match status" value="1"/>
</dbReference>
<dbReference type="AlphaFoldDB" id="A0A369UPS6"/>
<proteinExistence type="predicted"/>
<name>A0A369UPS6_9GAMM</name>
<evidence type="ECO:0000313" key="3">
    <source>
        <dbReference type="Proteomes" id="UP000253782"/>
    </source>
</evidence>